<dbReference type="InterPro" id="IPR036444">
    <property type="entry name" value="PLipase_A2_dom_sf"/>
</dbReference>
<dbReference type="Pfam" id="PF08398">
    <property type="entry name" value="Phospholip_A2_4"/>
    <property type="match status" value="1"/>
</dbReference>
<dbReference type="InParanoid" id="A0A482XPW1"/>
<dbReference type="Proteomes" id="UP000291343">
    <property type="component" value="Unassembled WGS sequence"/>
</dbReference>
<comment type="caution">
    <text evidence="2">The sequence shown here is derived from an EMBL/GenBank/DDBJ whole genome shotgun (WGS) entry which is preliminary data.</text>
</comment>
<dbReference type="GO" id="GO:0006644">
    <property type="term" value="P:phospholipid metabolic process"/>
    <property type="evidence" value="ECO:0007669"/>
    <property type="project" value="InterPro"/>
</dbReference>
<dbReference type="EMBL" id="QKKF02004048">
    <property type="protein sequence ID" value="RZF47550.1"/>
    <property type="molecule type" value="Genomic_DNA"/>
</dbReference>
<dbReference type="GO" id="GO:0050482">
    <property type="term" value="P:arachidonate secretion"/>
    <property type="evidence" value="ECO:0007669"/>
    <property type="project" value="InterPro"/>
</dbReference>
<accession>A0A482XPW1</accession>
<dbReference type="InterPro" id="IPR013607">
    <property type="entry name" value="Phospholipase_A2-like"/>
</dbReference>
<feature type="domain" description="Phospholipase A2-like" evidence="1">
    <location>
        <begin position="3"/>
        <end position="43"/>
    </location>
</feature>
<dbReference type="AlphaFoldDB" id="A0A482XPW1"/>
<dbReference type="GO" id="GO:0005198">
    <property type="term" value="F:structural molecule activity"/>
    <property type="evidence" value="ECO:0007669"/>
    <property type="project" value="InterPro"/>
</dbReference>
<dbReference type="Gene3D" id="1.20.90.10">
    <property type="entry name" value="Phospholipase A2 domain"/>
    <property type="match status" value="1"/>
</dbReference>
<organism evidence="2 3">
    <name type="scientific">Laodelphax striatellus</name>
    <name type="common">Small brown planthopper</name>
    <name type="synonym">Delphax striatella</name>
    <dbReference type="NCBI Taxonomy" id="195883"/>
    <lineage>
        <taxon>Eukaryota</taxon>
        <taxon>Metazoa</taxon>
        <taxon>Ecdysozoa</taxon>
        <taxon>Arthropoda</taxon>
        <taxon>Hexapoda</taxon>
        <taxon>Insecta</taxon>
        <taxon>Pterygota</taxon>
        <taxon>Neoptera</taxon>
        <taxon>Paraneoptera</taxon>
        <taxon>Hemiptera</taxon>
        <taxon>Auchenorrhyncha</taxon>
        <taxon>Fulgoroidea</taxon>
        <taxon>Delphacidae</taxon>
        <taxon>Criomorphinae</taxon>
        <taxon>Laodelphax</taxon>
    </lineage>
</organism>
<evidence type="ECO:0000313" key="3">
    <source>
        <dbReference type="Proteomes" id="UP000291343"/>
    </source>
</evidence>
<keyword evidence="3" id="KW-1185">Reference proteome</keyword>
<reference evidence="2 3" key="1">
    <citation type="journal article" date="2017" name="Gigascience">
        <title>Genome sequence of the small brown planthopper, Laodelphax striatellus.</title>
        <authorList>
            <person name="Zhu J."/>
            <person name="Jiang F."/>
            <person name="Wang X."/>
            <person name="Yang P."/>
            <person name="Bao Y."/>
            <person name="Zhao W."/>
            <person name="Wang W."/>
            <person name="Lu H."/>
            <person name="Wang Q."/>
            <person name="Cui N."/>
            <person name="Li J."/>
            <person name="Chen X."/>
            <person name="Luo L."/>
            <person name="Yu J."/>
            <person name="Kang L."/>
            <person name="Cui F."/>
        </authorList>
    </citation>
    <scope>NUCLEOTIDE SEQUENCE [LARGE SCALE GENOMIC DNA]</scope>
    <source>
        <strain evidence="2">Lst14</strain>
    </source>
</reference>
<dbReference type="OrthoDB" id="6629780at2759"/>
<dbReference type="STRING" id="195883.A0A482XPW1"/>
<gene>
    <name evidence="2" type="ORF">LSTR_LSTR009086</name>
</gene>
<sequence>MNFPWHRYLGPGNPSSNGRPVDKDDEIAKQHDIDYDTAANNCDVRSADRRAIGNFLTDVTQTYNWHSVVGALGLGVKYAAESFVGVRYPGGLPSCSCFPDAQTLANPSFMDIRVVDADGLPTTPRGFIDWDMKY</sequence>
<name>A0A482XPW1_LAOST</name>
<evidence type="ECO:0000313" key="2">
    <source>
        <dbReference type="EMBL" id="RZF47550.1"/>
    </source>
</evidence>
<protein>
    <recommendedName>
        <fullName evidence="1">Phospholipase A2-like domain-containing protein</fullName>
    </recommendedName>
</protein>
<evidence type="ECO:0000259" key="1">
    <source>
        <dbReference type="Pfam" id="PF08398"/>
    </source>
</evidence>
<proteinExistence type="predicted"/>
<dbReference type="GO" id="GO:0004623">
    <property type="term" value="F:phospholipase A2 activity"/>
    <property type="evidence" value="ECO:0007669"/>
    <property type="project" value="InterPro"/>
</dbReference>